<proteinExistence type="predicted"/>
<sequence length="1391" mass="160433">MKSTREQDLSAEIKKMLNSPSKPEEQTLLSIPGTIEEEAPYKFKSSVPDYMELSRQLNERPHRLNSFSNKQLEAPNSLQSSTQSKTWIPQNPIQEESKKSILQPQEWNLMSQISENRKPLVFPNYLKEGLRKYLLKEDHLNYQGIVAVFELNYSLLDEQRQVLEDQEEDLFLILQYGGFRVISRCVKVLLQEEFQQINLYGSRPVTQAFQPLQSMLTSTLTRNSSMLQNLNKTRATVLNDKLNDPYLLLCISSTSYVNSQVQFNKFMKAAAELIPKAFKLVYASKNSVQGLTDTCLFFPEVFAVKHSCILMIPGEEKAQEVEDLDPILAFFQKQSNILKGKSYGDENGNPNEQNLEKLIDILSFNGHVAISSVCKKTENQAMEQVLAKIMEKPKVNAFMRYLLSSNTDSKLFGIAAGKAGVPFLLSMNPFSTESFWFTSEKEAYELYKYFFPQLSSTSRTIIAFRPLAVRSGLDKVLISIFKSNYFVILRETYKKLTIEEAMLLKRSTISMTPESEQDYLNYMLEGETHIVAMSKFGAIENAKILSDGCRFGRKRSEKRLLGVEKLSFWREKELINPFHIKLEEEEGFEKVQENRFIREDIITVPSNGESGLFNMWPFSSINELIDLDAIAETEISGNEFMSDRPNFYKRASEIERMREFSRSFNVLAECSESIEAAESQIDCFFPDLQNYSELVVSFKPEALTLKEDALELIKDMQFSIIKYHVVSEASQYLFITKKAAFEEVISALDYKALVSQPLGPQHLNSLFEMVIGSQNKQDIIRMICPNLASFSGEILLQAPDNVKNEVLRYCCLTTIGEEPIIETIQPVLITCDFPHTSYKMKSKIGFSEVRIRRIGSLEGKDSLEDRLSLINEYEITKWYYKQIRKMDPEIVPSYFQYIIEPNDPEIEVSRVFTNEQYKGDVFLYEVSEVMKKNRDRERAKNAALLDQPRGSISVFMWGRNLALLAEKIENIRCDIVEDCGPLYWDGKGAILGILDDITFWELERQKYMNALNDLKIGWENYIPANKAQSIEKTLIEILESFAFQESRAMSNVALVPEIVDYINLRIFSHQKEARDLAKNIGKNIDQQRSLLAELRGQDTAKIDLKEIALVDVQPAKYHKRHMAANIIWLLNLYLKKLDRQLLLLCMNADEYDAMLESLHDGFIKNYQGDVGIKGISLLKMEYFLFSFWQAWKTSLAMRELDDRRRQIIASRDNSIRTGRGAFKDIVSKATEEVKFVTYEAERLDYELTLHLENLYKIDITYVPPEGPYPGQNKIDNQRYFRHFGLEEYEKNLSHPDYPDILIQNKFPKVSQELISTIGRGLSAQQARWANPPPFLKYNLRPVPDSAYRWDGTLVKSTKWVTHERSKKMVSSAILQLLNELPSKSMTFSTNK</sequence>
<protein>
    <submittedName>
        <fullName evidence="2">Uncharacterized protein</fullName>
    </submittedName>
</protein>
<evidence type="ECO:0000313" key="3">
    <source>
        <dbReference type="Proteomes" id="UP001162131"/>
    </source>
</evidence>
<keyword evidence="3" id="KW-1185">Reference proteome</keyword>
<evidence type="ECO:0000256" key="1">
    <source>
        <dbReference type="SAM" id="MobiDB-lite"/>
    </source>
</evidence>
<accession>A0AAU9I8W3</accession>
<gene>
    <name evidence="2" type="ORF">BSTOLATCC_MIC1236</name>
</gene>
<evidence type="ECO:0000313" key="2">
    <source>
        <dbReference type="EMBL" id="CAG9310385.1"/>
    </source>
</evidence>
<reference evidence="2" key="1">
    <citation type="submission" date="2021-09" db="EMBL/GenBank/DDBJ databases">
        <authorList>
            <consortium name="AG Swart"/>
            <person name="Singh M."/>
            <person name="Singh A."/>
            <person name="Seah K."/>
            <person name="Emmerich C."/>
        </authorList>
    </citation>
    <scope>NUCLEOTIDE SEQUENCE</scope>
    <source>
        <strain evidence="2">ATCC30299</strain>
    </source>
</reference>
<feature type="compositionally biased region" description="Basic and acidic residues" evidence="1">
    <location>
        <begin position="1"/>
        <end position="15"/>
    </location>
</feature>
<feature type="region of interest" description="Disordered" evidence="1">
    <location>
        <begin position="1"/>
        <end position="34"/>
    </location>
</feature>
<dbReference type="EMBL" id="CAJZBQ010000002">
    <property type="protein sequence ID" value="CAG9310385.1"/>
    <property type="molecule type" value="Genomic_DNA"/>
</dbReference>
<name>A0AAU9I8W3_9CILI</name>
<dbReference type="Proteomes" id="UP001162131">
    <property type="component" value="Unassembled WGS sequence"/>
</dbReference>
<comment type="caution">
    <text evidence="2">The sequence shown here is derived from an EMBL/GenBank/DDBJ whole genome shotgun (WGS) entry which is preliminary data.</text>
</comment>
<organism evidence="2 3">
    <name type="scientific">Blepharisma stoltei</name>
    <dbReference type="NCBI Taxonomy" id="1481888"/>
    <lineage>
        <taxon>Eukaryota</taxon>
        <taxon>Sar</taxon>
        <taxon>Alveolata</taxon>
        <taxon>Ciliophora</taxon>
        <taxon>Postciliodesmatophora</taxon>
        <taxon>Heterotrichea</taxon>
        <taxon>Heterotrichida</taxon>
        <taxon>Blepharismidae</taxon>
        <taxon>Blepharisma</taxon>
    </lineage>
</organism>